<feature type="region of interest" description="Disordered" evidence="1">
    <location>
        <begin position="119"/>
        <end position="145"/>
    </location>
</feature>
<reference evidence="2 3" key="1">
    <citation type="submission" date="2020-05" db="EMBL/GenBank/DDBJ databases">
        <title>Complete genome of Desulfobulbus oligotrophicus.</title>
        <authorList>
            <person name="Podar M."/>
        </authorList>
    </citation>
    <scope>NUCLEOTIDE SEQUENCE [LARGE SCALE GENOMIC DNA]</scope>
    <source>
        <strain evidence="2 3">Prop6</strain>
    </source>
</reference>
<protein>
    <submittedName>
        <fullName evidence="2">Uncharacterized protein</fullName>
    </submittedName>
</protein>
<proteinExistence type="predicted"/>
<dbReference type="RefSeq" id="WP_199261533.1">
    <property type="nucleotide sequence ID" value="NZ_CP054140.1"/>
</dbReference>
<evidence type="ECO:0000313" key="2">
    <source>
        <dbReference type="EMBL" id="QQG65914.1"/>
    </source>
</evidence>
<dbReference type="Proteomes" id="UP000596092">
    <property type="component" value="Chromosome"/>
</dbReference>
<dbReference type="AlphaFoldDB" id="A0A7T5VDI9"/>
<name>A0A7T5VDI9_9BACT</name>
<accession>A0A7T5VDI9</accession>
<dbReference type="EMBL" id="CP054140">
    <property type="protein sequence ID" value="QQG65914.1"/>
    <property type="molecule type" value="Genomic_DNA"/>
</dbReference>
<organism evidence="2 3">
    <name type="scientific">Desulfobulbus oligotrophicus</name>
    <dbReference type="NCBI Taxonomy" id="1909699"/>
    <lineage>
        <taxon>Bacteria</taxon>
        <taxon>Pseudomonadati</taxon>
        <taxon>Thermodesulfobacteriota</taxon>
        <taxon>Desulfobulbia</taxon>
        <taxon>Desulfobulbales</taxon>
        <taxon>Desulfobulbaceae</taxon>
        <taxon>Desulfobulbus</taxon>
    </lineage>
</organism>
<evidence type="ECO:0000256" key="1">
    <source>
        <dbReference type="SAM" id="MobiDB-lite"/>
    </source>
</evidence>
<keyword evidence="3" id="KW-1185">Reference proteome</keyword>
<dbReference type="KEGG" id="dog:HP555_08560"/>
<evidence type="ECO:0000313" key="3">
    <source>
        <dbReference type="Proteomes" id="UP000596092"/>
    </source>
</evidence>
<sequence>MMRPQQWIVTIVACVLLLGQVVLAQAEMRRDGHGDTVYPGADEYEGVFVHTHGQSDDSPRTVVIDDSIFMVHSGAIFRNAHGGPISLEDFKPQTPVGFFALGTLLTKMWVLGEPAVEKKADDTAGGTGRKEDASFFRDDKGVWRN</sequence>
<gene>
    <name evidence="2" type="ORF">HP555_08560</name>
</gene>